<evidence type="ECO:0000313" key="11">
    <source>
        <dbReference type="EMBL" id="SMC20854.1"/>
    </source>
</evidence>
<evidence type="ECO:0000256" key="7">
    <source>
        <dbReference type="ARBA" id="ARBA00047989"/>
    </source>
</evidence>
<keyword evidence="4" id="KW-0479">Metal-binding</keyword>
<keyword evidence="3" id="KW-0808">Transferase</keyword>
<comment type="catalytic activity">
    <reaction evidence="9">
        <text>S-methyl-5'-thioadenosine + phosphate = 5-(methylsulfanyl)-alpha-D-ribose 1-phosphate + adenine</text>
        <dbReference type="Rhea" id="RHEA:11852"/>
        <dbReference type="ChEBI" id="CHEBI:16708"/>
        <dbReference type="ChEBI" id="CHEBI:17509"/>
        <dbReference type="ChEBI" id="CHEBI:43474"/>
        <dbReference type="ChEBI" id="CHEBI:58533"/>
        <dbReference type="EC" id="2.4.2.28"/>
    </reaction>
    <physiologicalReaction direction="left-to-right" evidence="9">
        <dbReference type="Rhea" id="RHEA:11853"/>
    </physiologicalReaction>
</comment>
<dbReference type="GO" id="GO:0017061">
    <property type="term" value="F:S-methyl-5-thioadenosine phosphorylase activity"/>
    <property type="evidence" value="ECO:0007669"/>
    <property type="project" value="UniProtKB-EC"/>
</dbReference>
<evidence type="ECO:0000256" key="1">
    <source>
        <dbReference type="ARBA" id="ARBA00000553"/>
    </source>
</evidence>
<comment type="similarity">
    <text evidence="2 10">Belongs to the purine nucleoside phosphorylase YfiH/LACC1 family.</text>
</comment>
<evidence type="ECO:0000256" key="2">
    <source>
        <dbReference type="ARBA" id="ARBA00007353"/>
    </source>
</evidence>
<evidence type="ECO:0000256" key="4">
    <source>
        <dbReference type="ARBA" id="ARBA00022723"/>
    </source>
</evidence>
<proteinExistence type="inferred from homology"/>
<dbReference type="EMBL" id="FWXF01000004">
    <property type="protein sequence ID" value="SMC20854.1"/>
    <property type="molecule type" value="Genomic_DNA"/>
</dbReference>
<dbReference type="PANTHER" id="PTHR30616:SF2">
    <property type="entry name" value="PURINE NUCLEOSIDE PHOSPHORYLASE LACC1"/>
    <property type="match status" value="1"/>
</dbReference>
<dbReference type="Pfam" id="PF02578">
    <property type="entry name" value="Cu-oxidase_4"/>
    <property type="match status" value="1"/>
</dbReference>
<reference evidence="11 12" key="1">
    <citation type="submission" date="2017-04" db="EMBL/GenBank/DDBJ databases">
        <authorList>
            <person name="Afonso C.L."/>
            <person name="Miller P.J."/>
            <person name="Scott M.A."/>
            <person name="Spackman E."/>
            <person name="Goraichik I."/>
            <person name="Dimitrov K.M."/>
            <person name="Suarez D.L."/>
            <person name="Swayne D.E."/>
        </authorList>
    </citation>
    <scope>NUCLEOTIDE SEQUENCE [LARGE SCALE GENOMIC DNA]</scope>
    <source>
        <strain evidence="11 12">DSM 13146</strain>
    </source>
</reference>
<protein>
    <recommendedName>
        <fullName evidence="10">Purine nucleoside phosphorylase</fullName>
    </recommendedName>
</protein>
<evidence type="ECO:0000256" key="5">
    <source>
        <dbReference type="ARBA" id="ARBA00022801"/>
    </source>
</evidence>
<comment type="catalytic activity">
    <reaction evidence="8">
        <text>adenosine + phosphate = alpha-D-ribose 1-phosphate + adenine</text>
        <dbReference type="Rhea" id="RHEA:27642"/>
        <dbReference type="ChEBI" id="CHEBI:16335"/>
        <dbReference type="ChEBI" id="CHEBI:16708"/>
        <dbReference type="ChEBI" id="CHEBI:43474"/>
        <dbReference type="ChEBI" id="CHEBI:57720"/>
        <dbReference type="EC" id="2.4.2.1"/>
    </reaction>
    <physiologicalReaction direction="left-to-right" evidence="8">
        <dbReference type="Rhea" id="RHEA:27643"/>
    </physiologicalReaction>
</comment>
<dbReference type="InterPro" id="IPR011324">
    <property type="entry name" value="Cytotoxic_necrot_fac-like_cat"/>
</dbReference>
<sequence>MRLRAASSGRDPHIFGGDTANIMMRNDLCSHAESNGLNVFRWPALASLTGLVHGVFTRQGGVSRPPYDSLNTAFGNGDRPEAVARNLARIAAHTGLKTLAAVRQVHGDRVVVVDEAFLERWERRKHEGVSLILGPEADALVTRLPRVGLLVRIADCQAVFLADPQRRVIANVHSGWRGSVANILGKTVAVLEERFQCRPESLVAAVSPSLGPCCAEFRNFEGELPRSFWAFQVRPTYFDFWAISRRQLVEAGLRPQNIHLAQQCTACHPDLYFSYRRDKETGRMGAVIALTQEE</sequence>
<keyword evidence="12" id="KW-1185">Reference proteome</keyword>
<keyword evidence="5" id="KW-0378">Hydrolase</keyword>
<keyword evidence="6" id="KW-0862">Zinc</keyword>
<dbReference type="NCBIfam" id="TIGR00726">
    <property type="entry name" value="peptidoglycan editing factor PgeF"/>
    <property type="match status" value="1"/>
</dbReference>
<dbReference type="Proteomes" id="UP000192783">
    <property type="component" value="Unassembled WGS sequence"/>
</dbReference>
<dbReference type="InterPro" id="IPR003730">
    <property type="entry name" value="Cu_polyphenol_OxRdtase"/>
</dbReference>
<dbReference type="SUPFAM" id="SSF64438">
    <property type="entry name" value="CNF1/YfiH-like putative cysteine hydrolases"/>
    <property type="match status" value="1"/>
</dbReference>
<name>A0A1W1XAP4_9BACT</name>
<comment type="catalytic activity">
    <reaction evidence="7">
        <text>adenosine + H2O + H(+) = inosine + NH4(+)</text>
        <dbReference type="Rhea" id="RHEA:24408"/>
        <dbReference type="ChEBI" id="CHEBI:15377"/>
        <dbReference type="ChEBI" id="CHEBI:15378"/>
        <dbReference type="ChEBI" id="CHEBI:16335"/>
        <dbReference type="ChEBI" id="CHEBI:17596"/>
        <dbReference type="ChEBI" id="CHEBI:28938"/>
        <dbReference type="EC" id="3.5.4.4"/>
    </reaction>
    <physiologicalReaction direction="left-to-right" evidence="7">
        <dbReference type="Rhea" id="RHEA:24409"/>
    </physiologicalReaction>
</comment>
<evidence type="ECO:0000256" key="3">
    <source>
        <dbReference type="ARBA" id="ARBA00022679"/>
    </source>
</evidence>
<dbReference type="GO" id="GO:0005507">
    <property type="term" value="F:copper ion binding"/>
    <property type="evidence" value="ECO:0007669"/>
    <property type="project" value="TreeGrafter"/>
</dbReference>
<evidence type="ECO:0000256" key="10">
    <source>
        <dbReference type="RuleBase" id="RU361274"/>
    </source>
</evidence>
<dbReference type="AlphaFoldDB" id="A0A1W1XAP4"/>
<dbReference type="InterPro" id="IPR038371">
    <property type="entry name" value="Cu_polyphenol_OxRdtase_sf"/>
</dbReference>
<dbReference type="STRING" id="1121390.SAMN02746041_01038"/>
<comment type="catalytic activity">
    <reaction evidence="1">
        <text>inosine + phosphate = alpha-D-ribose 1-phosphate + hypoxanthine</text>
        <dbReference type="Rhea" id="RHEA:27646"/>
        <dbReference type="ChEBI" id="CHEBI:17368"/>
        <dbReference type="ChEBI" id="CHEBI:17596"/>
        <dbReference type="ChEBI" id="CHEBI:43474"/>
        <dbReference type="ChEBI" id="CHEBI:57720"/>
        <dbReference type="EC" id="2.4.2.1"/>
    </reaction>
    <physiologicalReaction direction="left-to-right" evidence="1">
        <dbReference type="Rhea" id="RHEA:27647"/>
    </physiologicalReaction>
</comment>
<evidence type="ECO:0000256" key="6">
    <source>
        <dbReference type="ARBA" id="ARBA00022833"/>
    </source>
</evidence>
<evidence type="ECO:0000313" key="12">
    <source>
        <dbReference type="Proteomes" id="UP000192783"/>
    </source>
</evidence>
<accession>A0A1W1XAP4</accession>
<dbReference type="GO" id="GO:0016787">
    <property type="term" value="F:hydrolase activity"/>
    <property type="evidence" value="ECO:0007669"/>
    <property type="project" value="UniProtKB-KW"/>
</dbReference>
<gene>
    <name evidence="11" type="ORF">SAMN02746041_01038</name>
</gene>
<evidence type="ECO:0000256" key="8">
    <source>
        <dbReference type="ARBA" id="ARBA00048968"/>
    </source>
</evidence>
<dbReference type="PANTHER" id="PTHR30616">
    <property type="entry name" value="UNCHARACTERIZED PROTEIN YFIH"/>
    <property type="match status" value="1"/>
</dbReference>
<dbReference type="Gene3D" id="3.60.140.10">
    <property type="entry name" value="CNF1/YfiH-like putative cysteine hydrolases"/>
    <property type="match status" value="1"/>
</dbReference>
<organism evidence="11 12">
    <name type="scientific">Desulfacinum hydrothermale DSM 13146</name>
    <dbReference type="NCBI Taxonomy" id="1121390"/>
    <lineage>
        <taxon>Bacteria</taxon>
        <taxon>Pseudomonadati</taxon>
        <taxon>Thermodesulfobacteriota</taxon>
        <taxon>Syntrophobacteria</taxon>
        <taxon>Syntrophobacterales</taxon>
        <taxon>Syntrophobacteraceae</taxon>
        <taxon>Desulfacinum</taxon>
    </lineage>
</organism>
<dbReference type="CDD" id="cd16833">
    <property type="entry name" value="YfiH"/>
    <property type="match status" value="1"/>
</dbReference>
<evidence type="ECO:0000256" key="9">
    <source>
        <dbReference type="ARBA" id="ARBA00049893"/>
    </source>
</evidence>